<dbReference type="Proteomes" id="UP000828941">
    <property type="component" value="Chromosome 8"/>
</dbReference>
<name>A0ACB9MUN2_BAUVA</name>
<protein>
    <submittedName>
        <fullName evidence="1">Uncharacterized protein</fullName>
    </submittedName>
</protein>
<accession>A0ACB9MUN2</accession>
<evidence type="ECO:0000313" key="1">
    <source>
        <dbReference type="EMBL" id="KAI4327189.1"/>
    </source>
</evidence>
<gene>
    <name evidence="1" type="ORF">L6164_019681</name>
</gene>
<organism evidence="1 2">
    <name type="scientific">Bauhinia variegata</name>
    <name type="common">Purple orchid tree</name>
    <name type="synonym">Phanera variegata</name>
    <dbReference type="NCBI Taxonomy" id="167791"/>
    <lineage>
        <taxon>Eukaryota</taxon>
        <taxon>Viridiplantae</taxon>
        <taxon>Streptophyta</taxon>
        <taxon>Embryophyta</taxon>
        <taxon>Tracheophyta</taxon>
        <taxon>Spermatophyta</taxon>
        <taxon>Magnoliopsida</taxon>
        <taxon>eudicotyledons</taxon>
        <taxon>Gunneridae</taxon>
        <taxon>Pentapetalae</taxon>
        <taxon>rosids</taxon>
        <taxon>fabids</taxon>
        <taxon>Fabales</taxon>
        <taxon>Fabaceae</taxon>
        <taxon>Cercidoideae</taxon>
        <taxon>Cercideae</taxon>
        <taxon>Bauhiniinae</taxon>
        <taxon>Bauhinia</taxon>
    </lineage>
</organism>
<proteinExistence type="predicted"/>
<dbReference type="EMBL" id="CM039433">
    <property type="protein sequence ID" value="KAI4327189.1"/>
    <property type="molecule type" value="Genomic_DNA"/>
</dbReference>
<comment type="caution">
    <text evidence="1">The sequence shown here is derived from an EMBL/GenBank/DDBJ whole genome shotgun (WGS) entry which is preliminary data.</text>
</comment>
<reference evidence="1 2" key="1">
    <citation type="journal article" date="2022" name="DNA Res.">
        <title>Chromosomal-level genome assembly of the orchid tree Bauhinia variegata (Leguminosae; Cercidoideae) supports the allotetraploid origin hypothesis of Bauhinia.</title>
        <authorList>
            <person name="Zhong Y."/>
            <person name="Chen Y."/>
            <person name="Zheng D."/>
            <person name="Pang J."/>
            <person name="Liu Y."/>
            <person name="Luo S."/>
            <person name="Meng S."/>
            <person name="Qian L."/>
            <person name="Wei D."/>
            <person name="Dai S."/>
            <person name="Zhou R."/>
        </authorList>
    </citation>
    <scope>NUCLEOTIDE SEQUENCE [LARGE SCALE GENOMIC DNA]</scope>
    <source>
        <strain evidence="1">BV-YZ2020</strain>
    </source>
</reference>
<sequence>MSISMASFSPPTHLSTTSTSSYPKPKLIFKPLTSLSLSPKNPRFLISTLKASADNGVGTSVSAATAVEPPLEQNTQAPSSPAPEKLEESAGTNGSVAAVAEKVEVVSNFQDPRWLGGTWDLKQFQKNGKTDWDAVIDAEARRRKWLEDNPESSSNENPVVFDTSIIPWWAWMKRFHLPEAELLNGRAAMIGFFMAYLVDSLTGVGLVDQMSNFFCKTLLFIAVVGVLLIRKNEDFENLKKLLDETTFYDKQWQATWQDENSSSSNKE</sequence>
<keyword evidence="2" id="KW-1185">Reference proteome</keyword>
<evidence type="ECO:0000313" key="2">
    <source>
        <dbReference type="Proteomes" id="UP000828941"/>
    </source>
</evidence>